<reference evidence="1 2" key="1">
    <citation type="submission" date="2018-06" db="EMBL/GenBank/DDBJ databases">
        <title>Natronomonas sp. F16-60 a new haloarchaeon isolated from a solar saltern of Isla Cristina, Huelva, Spain.</title>
        <authorList>
            <person name="Duran-Viseras A."/>
            <person name="Sanchez-Porro C."/>
            <person name="Ventosa A."/>
        </authorList>
    </citation>
    <scope>NUCLEOTIDE SEQUENCE [LARGE SCALE GENOMIC DNA]</scope>
    <source>
        <strain evidence="1 2">F16-60</strain>
    </source>
</reference>
<dbReference type="EMBL" id="QMDX01000002">
    <property type="protein sequence ID" value="TSD15118.1"/>
    <property type="molecule type" value="Genomic_DNA"/>
</dbReference>
<dbReference type="AlphaFoldDB" id="A0A554NCM4"/>
<sequence>MTNFQDYLVAKRSVDDRALDRRLLDRLCELLTARAQDREGPLRVLEVGPGVGTMVERLVEWNHLPAGEVQYTTVDLNPDNIAALRERLPAWAADRGLDVAESDDRLRFTGEGRTLTVEPAVAEGVRFVADADRSWDLLVGMAVLDVAGLDSLPGLLDGLAPGGLWYFPITFDGGTRFAPAHPADRAVEWAYHRHMDRKPGGDSRAGSHALSRLQGRGDATVLDVAGSDWAVRPVDGGYPGTERVLVDHVLDTVESAVGEITGPGFAETFAEWLSARREQAANGQLMYTTHQLDLLGRVQG</sequence>
<accession>A0A554NCM4</accession>
<evidence type="ECO:0000313" key="2">
    <source>
        <dbReference type="Proteomes" id="UP000319894"/>
    </source>
</evidence>
<dbReference type="InterPro" id="IPR029063">
    <property type="entry name" value="SAM-dependent_MTases_sf"/>
</dbReference>
<name>A0A554NCM4_9EURY</name>
<dbReference type="Proteomes" id="UP000319894">
    <property type="component" value="Unassembled WGS sequence"/>
</dbReference>
<protein>
    <recommendedName>
        <fullName evidence="3">Methyltransferase domain-containing protein</fullName>
    </recommendedName>
</protein>
<comment type="caution">
    <text evidence="1">The sequence shown here is derived from an EMBL/GenBank/DDBJ whole genome shotgun (WGS) entry which is preliminary data.</text>
</comment>
<proteinExistence type="predicted"/>
<dbReference type="OrthoDB" id="338984at2157"/>
<organism evidence="1 2">
    <name type="scientific">Haloglomus irregulare</name>
    <dbReference type="NCBI Taxonomy" id="2234134"/>
    <lineage>
        <taxon>Archaea</taxon>
        <taxon>Methanobacteriati</taxon>
        <taxon>Methanobacteriota</taxon>
        <taxon>Stenosarchaea group</taxon>
        <taxon>Halobacteria</taxon>
        <taxon>Halobacteriales</taxon>
        <taxon>Natronomonadaceae</taxon>
        <taxon>Haloglomus</taxon>
    </lineage>
</organism>
<dbReference type="InParanoid" id="A0A554NCM4"/>
<keyword evidence="2" id="KW-1185">Reference proteome</keyword>
<evidence type="ECO:0008006" key="3">
    <source>
        <dbReference type="Google" id="ProtNLM"/>
    </source>
</evidence>
<dbReference type="SUPFAM" id="SSF53335">
    <property type="entry name" value="S-adenosyl-L-methionine-dependent methyltransferases"/>
    <property type="match status" value="1"/>
</dbReference>
<dbReference type="RefSeq" id="WP_144260958.1">
    <property type="nucleotide sequence ID" value="NZ_QMDX01000002.1"/>
</dbReference>
<evidence type="ECO:0000313" key="1">
    <source>
        <dbReference type="EMBL" id="TSD15118.1"/>
    </source>
</evidence>
<dbReference type="Gene3D" id="3.40.50.150">
    <property type="entry name" value="Vaccinia Virus protein VP39"/>
    <property type="match status" value="1"/>
</dbReference>
<gene>
    <name evidence="1" type="ORF">DP107_04500</name>
</gene>